<dbReference type="Proteomes" id="UP000094385">
    <property type="component" value="Unassembled WGS sequence"/>
</dbReference>
<name>A0A1E3Q7Q4_LIPST</name>
<protein>
    <submittedName>
        <fullName evidence="1">Uncharacterized protein</fullName>
    </submittedName>
</protein>
<keyword evidence="2" id="KW-1185">Reference proteome</keyword>
<dbReference type="EMBL" id="KV454293">
    <property type="protein sequence ID" value="ODQ73696.1"/>
    <property type="molecule type" value="Genomic_DNA"/>
</dbReference>
<accession>A0A1E3Q7Q4</accession>
<organism evidence="1 2">
    <name type="scientific">Lipomyces starkeyi NRRL Y-11557</name>
    <dbReference type="NCBI Taxonomy" id="675824"/>
    <lineage>
        <taxon>Eukaryota</taxon>
        <taxon>Fungi</taxon>
        <taxon>Dikarya</taxon>
        <taxon>Ascomycota</taxon>
        <taxon>Saccharomycotina</taxon>
        <taxon>Lipomycetes</taxon>
        <taxon>Lipomycetales</taxon>
        <taxon>Lipomycetaceae</taxon>
        <taxon>Lipomyces</taxon>
    </lineage>
</organism>
<evidence type="ECO:0000313" key="2">
    <source>
        <dbReference type="Proteomes" id="UP000094385"/>
    </source>
</evidence>
<sequence>MDPLLRHNIPPIDSELETVDLTNCDAFGDAQHCETESIGRKLVDSDIKALIAPQPAIVRDNVRVCKQTRRVVLRKPLYHIWYRFEYIWV</sequence>
<evidence type="ECO:0000313" key="1">
    <source>
        <dbReference type="EMBL" id="ODQ73696.1"/>
    </source>
</evidence>
<dbReference type="AlphaFoldDB" id="A0A1E3Q7Q4"/>
<gene>
    <name evidence="1" type="ORF">LIPSTDRAFT_70717</name>
</gene>
<proteinExistence type="predicted"/>
<reference evidence="1 2" key="1">
    <citation type="journal article" date="2016" name="Proc. Natl. Acad. Sci. U.S.A.">
        <title>Comparative genomics of biotechnologically important yeasts.</title>
        <authorList>
            <person name="Riley R."/>
            <person name="Haridas S."/>
            <person name="Wolfe K.H."/>
            <person name="Lopes M.R."/>
            <person name="Hittinger C.T."/>
            <person name="Goeker M."/>
            <person name="Salamov A.A."/>
            <person name="Wisecaver J.H."/>
            <person name="Long T.M."/>
            <person name="Calvey C.H."/>
            <person name="Aerts A.L."/>
            <person name="Barry K.W."/>
            <person name="Choi C."/>
            <person name="Clum A."/>
            <person name="Coughlan A.Y."/>
            <person name="Deshpande S."/>
            <person name="Douglass A.P."/>
            <person name="Hanson S.J."/>
            <person name="Klenk H.-P."/>
            <person name="LaButti K.M."/>
            <person name="Lapidus A."/>
            <person name="Lindquist E.A."/>
            <person name="Lipzen A.M."/>
            <person name="Meier-Kolthoff J.P."/>
            <person name="Ohm R.A."/>
            <person name="Otillar R.P."/>
            <person name="Pangilinan J.L."/>
            <person name="Peng Y."/>
            <person name="Rokas A."/>
            <person name="Rosa C.A."/>
            <person name="Scheuner C."/>
            <person name="Sibirny A.A."/>
            <person name="Slot J.C."/>
            <person name="Stielow J.B."/>
            <person name="Sun H."/>
            <person name="Kurtzman C.P."/>
            <person name="Blackwell M."/>
            <person name="Grigoriev I.V."/>
            <person name="Jeffries T.W."/>
        </authorList>
    </citation>
    <scope>NUCLEOTIDE SEQUENCE [LARGE SCALE GENOMIC DNA]</scope>
    <source>
        <strain evidence="1 2">NRRL Y-11557</strain>
    </source>
</reference>